<name>A0A1X0QPE9_RHIZD</name>
<gene>
    <name evidence="1" type="ORF">BCV72DRAFT_282073</name>
</gene>
<reference evidence="1" key="1">
    <citation type="journal article" date="2016" name="Proc. Natl. Acad. Sci. U.S.A.">
        <title>Lipid metabolic changes in an early divergent fungus govern the establishment of a mutualistic symbiosis with endobacteria.</title>
        <authorList>
            <person name="Lastovetsky O.A."/>
            <person name="Gaspar M.L."/>
            <person name="Mondo S.J."/>
            <person name="LaButti K.M."/>
            <person name="Sandor L."/>
            <person name="Grigoriev I.V."/>
            <person name="Henry S.A."/>
            <person name="Pawlowska T.E."/>
        </authorList>
    </citation>
    <scope>NUCLEOTIDE SEQUENCE [LARGE SCALE GENOMIC DNA]</scope>
    <source>
        <strain evidence="1">ATCC 52814</strain>
    </source>
</reference>
<dbReference type="VEuPathDB" id="FungiDB:BCV72DRAFT_282073"/>
<dbReference type="AlphaFoldDB" id="A0A1X0QPE9"/>
<protein>
    <submittedName>
        <fullName evidence="1">Uncharacterized protein</fullName>
    </submittedName>
</protein>
<dbReference type="Proteomes" id="UP000242414">
    <property type="component" value="Unassembled WGS sequence"/>
</dbReference>
<proteinExistence type="predicted"/>
<organism evidence="1">
    <name type="scientific">Rhizopus microsporus var. microsporus</name>
    <dbReference type="NCBI Taxonomy" id="86635"/>
    <lineage>
        <taxon>Eukaryota</taxon>
        <taxon>Fungi</taxon>
        <taxon>Fungi incertae sedis</taxon>
        <taxon>Mucoromycota</taxon>
        <taxon>Mucoromycotina</taxon>
        <taxon>Mucoromycetes</taxon>
        <taxon>Mucorales</taxon>
        <taxon>Mucorineae</taxon>
        <taxon>Rhizopodaceae</taxon>
        <taxon>Rhizopus</taxon>
    </lineage>
</organism>
<evidence type="ECO:0000313" key="1">
    <source>
        <dbReference type="EMBL" id="ORE01625.1"/>
    </source>
</evidence>
<accession>A0A1X0QPE9</accession>
<sequence length="126" mass="14436">MAAVRDQMKAQNFPEQDIRDGIKINVIDIYTKIKINTVPKTIPEESSAGFLEEISIARILAILSCYSQDYAFKKDSIHYDVKVNPSKHLRAFYTIAKICEEANFKSFNCFPLQKGLYLRILPCAEK</sequence>
<dbReference type="EMBL" id="KV922113">
    <property type="protein sequence ID" value="ORE01625.1"/>
    <property type="molecule type" value="Genomic_DNA"/>
</dbReference>